<feature type="domain" description="CYTH" evidence="1">
    <location>
        <begin position="12"/>
        <end position="216"/>
    </location>
</feature>
<dbReference type="InterPro" id="IPR038186">
    <property type="entry name" value="CHAD_dom_sf"/>
</dbReference>
<dbReference type="InterPro" id="IPR023577">
    <property type="entry name" value="CYTH_domain"/>
</dbReference>
<dbReference type="Gene3D" id="1.40.20.10">
    <property type="entry name" value="CHAD domain"/>
    <property type="match status" value="1"/>
</dbReference>
<dbReference type="FunCoup" id="A0A5C7F131">
    <property type="interactions" value="136"/>
</dbReference>
<dbReference type="InterPro" id="IPR033469">
    <property type="entry name" value="CYTH-like_dom_sf"/>
</dbReference>
<accession>A0A5C7F131</accession>
<dbReference type="InParanoid" id="A0A5C7F131"/>
<dbReference type="Pfam" id="PF01928">
    <property type="entry name" value="CYTH"/>
    <property type="match status" value="1"/>
</dbReference>
<dbReference type="GO" id="GO:0050355">
    <property type="term" value="F:inorganic triphosphate phosphatase activity"/>
    <property type="evidence" value="ECO:0007669"/>
    <property type="project" value="InterPro"/>
</dbReference>
<dbReference type="Gene3D" id="2.40.320.10">
    <property type="entry name" value="Hypothetical Protein Pfu-838710-001"/>
    <property type="match status" value="1"/>
</dbReference>
<dbReference type="Pfam" id="PF05235">
    <property type="entry name" value="CHAD"/>
    <property type="match status" value="1"/>
</dbReference>
<dbReference type="SMART" id="SM00880">
    <property type="entry name" value="CHAD"/>
    <property type="match status" value="1"/>
</dbReference>
<dbReference type="AlphaFoldDB" id="A0A5C7F131"/>
<proteinExistence type="predicted"/>
<evidence type="ECO:0000313" key="3">
    <source>
        <dbReference type="EMBL" id="TXF13414.1"/>
    </source>
</evidence>
<evidence type="ECO:0000259" key="1">
    <source>
        <dbReference type="PROSITE" id="PS51707"/>
    </source>
</evidence>
<feature type="domain" description="CHAD" evidence="2">
    <location>
        <begin position="231"/>
        <end position="517"/>
    </location>
</feature>
<name>A0A5C7F131_9PROT</name>
<dbReference type="PANTHER" id="PTHR39569:SF1">
    <property type="entry name" value="INORGANIC TRIPHOSPHATASE"/>
    <property type="match status" value="1"/>
</dbReference>
<reference evidence="3 4" key="1">
    <citation type="submission" date="2019-08" db="EMBL/GenBank/DDBJ databases">
        <title>Pelomicrobium methylotrophicum gen. nov., sp. nov. a moderately thermophilic, facultatively anaerobic, lithoautotrophic and methylotrophic bacterium isolated from a terrestrial mud volcano.</title>
        <authorList>
            <person name="Slobodkina G.B."/>
            <person name="Merkel A.Y."/>
            <person name="Slobodkin A.I."/>
        </authorList>
    </citation>
    <scope>NUCLEOTIDE SEQUENCE [LARGE SCALE GENOMIC DNA]</scope>
    <source>
        <strain evidence="3 4">SM250</strain>
    </source>
</reference>
<dbReference type="PROSITE" id="PS51707">
    <property type="entry name" value="CYTH"/>
    <property type="match status" value="1"/>
</dbReference>
<dbReference type="SMART" id="SM01118">
    <property type="entry name" value="CYTH"/>
    <property type="match status" value="1"/>
</dbReference>
<gene>
    <name evidence="3" type="ORF">FR698_02445</name>
</gene>
<dbReference type="PROSITE" id="PS51708">
    <property type="entry name" value="CHAD"/>
    <property type="match status" value="1"/>
</dbReference>
<organism evidence="3 4">
    <name type="scientific">Pelomicrobium methylotrophicum</name>
    <dbReference type="NCBI Taxonomy" id="2602750"/>
    <lineage>
        <taxon>Bacteria</taxon>
        <taxon>Pseudomonadati</taxon>
        <taxon>Pseudomonadota</taxon>
        <taxon>Hydrogenophilia</taxon>
        <taxon>Hydrogenophilia incertae sedis</taxon>
        <taxon>Pelomicrobium</taxon>
    </lineage>
</organism>
<dbReference type="Proteomes" id="UP000321201">
    <property type="component" value="Unassembled WGS sequence"/>
</dbReference>
<dbReference type="GO" id="GO:0046872">
    <property type="term" value="F:metal ion binding"/>
    <property type="evidence" value="ECO:0007669"/>
    <property type="project" value="TreeGrafter"/>
</dbReference>
<dbReference type="PANTHER" id="PTHR39569">
    <property type="entry name" value="INORGANIC TRIPHOSPHATASE"/>
    <property type="match status" value="1"/>
</dbReference>
<sequence length="525" mass="58372">MKGASAAKASRRMEIELKCRLPPSAVAPLLRHPALAAVARGRPRGQRLYSVYYDTPDLALSRHKLALRVRREGRRGWTQTVKAEGRVAGGLHQRSEWEAPVAGELPDPTKVDAPQVKELLQAPQVRRRLTPVFVTDFRRQRVDLEFPDGTRAELAVDRGTIRAHGRTEAVTELEVELIEGSARTLFAFALELARALPIEVEVFSKAERGYRLAAGEGPPVVKARHPSLEPAMSVEEAFCHIVAGCVAQLQGNVEGMRRGEDVEHLHQMRVALRRARSALATFSKALPKPLTAPVRQALKWLTGELAPARDWDVFVTETLPPILAAFPDHAGLTALRDAAQRLRGEARIRAQEATLGQRYRGLVLGVGAWLEARSWREGLDGSSRRRMAAPVVPFAQAVLARRHRQLLQRGRHHVRLGAAELHRLRILGKKLRYACEFFASLFPARATRPYLAALQALQDVLGAINDAATTERLMNEIAARVPDALVAEGIGVVSDWSARLAAQRRTELDDAWKRFAKREPFWDGR</sequence>
<dbReference type="SUPFAM" id="SSF55154">
    <property type="entry name" value="CYTH-like phosphatases"/>
    <property type="match status" value="1"/>
</dbReference>
<comment type="caution">
    <text evidence="3">The sequence shown here is derived from an EMBL/GenBank/DDBJ whole genome shotgun (WGS) entry which is preliminary data.</text>
</comment>
<dbReference type="InterPro" id="IPR039013">
    <property type="entry name" value="YgiF"/>
</dbReference>
<evidence type="ECO:0000313" key="4">
    <source>
        <dbReference type="Proteomes" id="UP000321201"/>
    </source>
</evidence>
<dbReference type="EMBL" id="VPFL01000002">
    <property type="protein sequence ID" value="TXF13414.1"/>
    <property type="molecule type" value="Genomic_DNA"/>
</dbReference>
<evidence type="ECO:0000259" key="2">
    <source>
        <dbReference type="PROSITE" id="PS51708"/>
    </source>
</evidence>
<protein>
    <submittedName>
        <fullName evidence="3">CYTH and CHAD domain-containing protein</fullName>
    </submittedName>
</protein>
<keyword evidence="4" id="KW-1185">Reference proteome</keyword>
<dbReference type="CDD" id="cd07756">
    <property type="entry name" value="CYTH-like_Pase_CHAD"/>
    <property type="match status" value="1"/>
</dbReference>
<dbReference type="InterPro" id="IPR007899">
    <property type="entry name" value="CHAD_dom"/>
</dbReference>
<dbReference type="OrthoDB" id="3034217at2"/>